<dbReference type="EMBL" id="QVQW01000002">
    <property type="protein sequence ID" value="RKU49350.1"/>
    <property type="molecule type" value="Genomic_DNA"/>
</dbReference>
<dbReference type="Pfam" id="PF00722">
    <property type="entry name" value="Glyco_hydro_16"/>
    <property type="match status" value="1"/>
</dbReference>
<name>A0A420YN94_9PEZI</name>
<dbReference type="GO" id="GO:0016757">
    <property type="term" value="F:glycosyltransferase activity"/>
    <property type="evidence" value="ECO:0007669"/>
    <property type="project" value="UniProtKB-KW"/>
</dbReference>
<dbReference type="Gene3D" id="2.60.120.200">
    <property type="match status" value="1"/>
</dbReference>
<keyword evidence="7 20" id="KW-0732">Signal</keyword>
<evidence type="ECO:0000259" key="21">
    <source>
        <dbReference type="PROSITE" id="PS51762"/>
    </source>
</evidence>
<feature type="region of interest" description="Disordered" evidence="19">
    <location>
        <begin position="276"/>
        <end position="302"/>
    </location>
</feature>
<evidence type="ECO:0000256" key="5">
    <source>
        <dbReference type="ARBA" id="ARBA00022676"/>
    </source>
</evidence>
<keyword evidence="5" id="KW-0328">Glycosyltransferase</keyword>
<keyword evidence="11" id="KW-0325">Glycoprotein</keyword>
<feature type="compositionally biased region" description="Low complexity" evidence="19">
    <location>
        <begin position="349"/>
        <end position="364"/>
    </location>
</feature>
<evidence type="ECO:0000313" key="23">
    <source>
        <dbReference type="Proteomes" id="UP000275385"/>
    </source>
</evidence>
<reference evidence="22 23" key="1">
    <citation type="submission" date="2018-08" db="EMBL/GenBank/DDBJ databases">
        <title>Draft genome of the lignicolous fungus Coniochaeta pulveracea.</title>
        <authorList>
            <person name="Borstlap C.J."/>
            <person name="De Witt R.N."/>
            <person name="Botha A."/>
            <person name="Volschenk H."/>
        </authorList>
    </citation>
    <scope>NUCLEOTIDE SEQUENCE [LARGE SCALE GENOMIC DNA]</scope>
    <source>
        <strain evidence="22 23">CAB683</strain>
    </source>
</reference>
<feature type="disulfide bond" evidence="18">
    <location>
        <begin position="27"/>
        <end position="35"/>
    </location>
</feature>
<dbReference type="PANTHER" id="PTHR10963:SF68">
    <property type="entry name" value="GLYCOSIDASE CRH1-RELATED"/>
    <property type="match status" value="1"/>
</dbReference>
<dbReference type="GO" id="GO:0031505">
    <property type="term" value="P:fungal-type cell wall organization"/>
    <property type="evidence" value="ECO:0007669"/>
    <property type="project" value="TreeGrafter"/>
</dbReference>
<dbReference type="GO" id="GO:0008843">
    <property type="term" value="F:endochitinase activity"/>
    <property type="evidence" value="ECO:0007669"/>
    <property type="project" value="UniProtKB-EC"/>
</dbReference>
<dbReference type="PROSITE" id="PS51762">
    <property type="entry name" value="GH16_2"/>
    <property type="match status" value="1"/>
</dbReference>
<comment type="catalytic activity">
    <reaction evidence="1">
        <text>Random endo-hydrolysis of N-acetyl-beta-D-glucosaminide (1-&gt;4)-beta-linkages in chitin and chitodextrins.</text>
        <dbReference type="EC" id="3.2.1.14"/>
    </reaction>
</comment>
<dbReference type="GO" id="GO:0005975">
    <property type="term" value="P:carbohydrate metabolic process"/>
    <property type="evidence" value="ECO:0007669"/>
    <property type="project" value="InterPro"/>
</dbReference>
<keyword evidence="9 16" id="KW-0472">Membrane</keyword>
<evidence type="ECO:0000256" key="11">
    <source>
        <dbReference type="ARBA" id="ARBA00023180"/>
    </source>
</evidence>
<comment type="caution">
    <text evidence="22">The sequence shown here is derived from an EMBL/GenBank/DDBJ whole genome shotgun (WGS) entry which is preliminary data.</text>
</comment>
<evidence type="ECO:0000256" key="7">
    <source>
        <dbReference type="ARBA" id="ARBA00022729"/>
    </source>
</evidence>
<dbReference type="Proteomes" id="UP000275385">
    <property type="component" value="Unassembled WGS sequence"/>
</dbReference>
<evidence type="ECO:0000256" key="18">
    <source>
        <dbReference type="PIRSR" id="PIRSR037299-2"/>
    </source>
</evidence>
<evidence type="ECO:0000256" key="13">
    <source>
        <dbReference type="ARBA" id="ARBA00023295"/>
    </source>
</evidence>
<evidence type="ECO:0000256" key="17">
    <source>
        <dbReference type="PIRSR" id="PIRSR037299-1"/>
    </source>
</evidence>
<dbReference type="PANTHER" id="PTHR10963">
    <property type="entry name" value="GLYCOSYL HYDROLASE-RELATED"/>
    <property type="match status" value="1"/>
</dbReference>
<dbReference type="AlphaFoldDB" id="A0A420YN94"/>
<dbReference type="STRING" id="177199.A0A420YN94"/>
<dbReference type="PIRSF" id="PIRSF037299">
    <property type="entry name" value="Glycosidase_CRH1_prd"/>
    <property type="match status" value="1"/>
</dbReference>
<comment type="similarity">
    <text evidence="15">Belongs to the glycosyl hydrolase 16 family. CRH1 subfamily.</text>
</comment>
<evidence type="ECO:0000256" key="15">
    <source>
        <dbReference type="ARBA" id="ARBA00038074"/>
    </source>
</evidence>
<organism evidence="22 23">
    <name type="scientific">Coniochaeta pulveracea</name>
    <dbReference type="NCBI Taxonomy" id="177199"/>
    <lineage>
        <taxon>Eukaryota</taxon>
        <taxon>Fungi</taxon>
        <taxon>Dikarya</taxon>
        <taxon>Ascomycota</taxon>
        <taxon>Pezizomycotina</taxon>
        <taxon>Sordariomycetes</taxon>
        <taxon>Sordariomycetidae</taxon>
        <taxon>Coniochaetales</taxon>
        <taxon>Coniochaetaceae</taxon>
        <taxon>Coniochaeta</taxon>
    </lineage>
</organism>
<dbReference type="SUPFAM" id="SSF49899">
    <property type="entry name" value="Concanavalin A-like lectins/glucanases"/>
    <property type="match status" value="1"/>
</dbReference>
<keyword evidence="13" id="KW-0326">Glycosidase</keyword>
<evidence type="ECO:0000256" key="2">
    <source>
        <dbReference type="ARBA" id="ARBA00004196"/>
    </source>
</evidence>
<dbReference type="EC" id="3.2.-.-" evidence="16"/>
<gene>
    <name evidence="22" type="ORF">DL546_009891</name>
</gene>
<feature type="chain" id="PRO_5019014077" description="Crh-like protein" evidence="20">
    <location>
        <begin position="22"/>
        <end position="392"/>
    </location>
</feature>
<keyword evidence="10 18" id="KW-1015">Disulfide bond</keyword>
<evidence type="ECO:0000256" key="14">
    <source>
        <dbReference type="ARBA" id="ARBA00023316"/>
    </source>
</evidence>
<evidence type="ECO:0000256" key="3">
    <source>
        <dbReference type="ARBA" id="ARBA00004589"/>
    </source>
</evidence>
<evidence type="ECO:0000313" key="22">
    <source>
        <dbReference type="EMBL" id="RKU49350.1"/>
    </source>
</evidence>
<dbReference type="GO" id="GO:0098552">
    <property type="term" value="C:side of membrane"/>
    <property type="evidence" value="ECO:0007669"/>
    <property type="project" value="UniProtKB-KW"/>
</dbReference>
<dbReference type="InterPro" id="IPR013320">
    <property type="entry name" value="ConA-like_dom_sf"/>
</dbReference>
<keyword evidence="4" id="KW-0336">GPI-anchor</keyword>
<evidence type="ECO:0000256" key="6">
    <source>
        <dbReference type="ARBA" id="ARBA00022679"/>
    </source>
</evidence>
<evidence type="ECO:0000256" key="12">
    <source>
        <dbReference type="ARBA" id="ARBA00023288"/>
    </source>
</evidence>
<keyword evidence="12" id="KW-0449">Lipoprotein</keyword>
<evidence type="ECO:0000256" key="20">
    <source>
        <dbReference type="SAM" id="SignalP"/>
    </source>
</evidence>
<dbReference type="CDD" id="cd02183">
    <property type="entry name" value="GH16_fungal_CRH1_transglycosylase"/>
    <property type="match status" value="1"/>
</dbReference>
<evidence type="ECO:0000256" key="19">
    <source>
        <dbReference type="SAM" id="MobiDB-lite"/>
    </source>
</evidence>
<keyword evidence="6" id="KW-0808">Transferase</keyword>
<dbReference type="InterPro" id="IPR017168">
    <property type="entry name" value="CHR-like"/>
</dbReference>
<feature type="domain" description="GH16" evidence="21">
    <location>
        <begin position="14"/>
        <end position="239"/>
    </location>
</feature>
<dbReference type="InterPro" id="IPR050546">
    <property type="entry name" value="Glycosyl_Hydrlase_16"/>
</dbReference>
<evidence type="ECO:0000256" key="8">
    <source>
        <dbReference type="ARBA" id="ARBA00022801"/>
    </source>
</evidence>
<evidence type="ECO:0000256" key="4">
    <source>
        <dbReference type="ARBA" id="ARBA00022622"/>
    </source>
</evidence>
<feature type="active site" description="Proton donor" evidence="17">
    <location>
        <position position="125"/>
    </location>
</feature>
<feature type="signal peptide" evidence="20">
    <location>
        <begin position="1"/>
        <end position="21"/>
    </location>
</feature>
<evidence type="ECO:0000256" key="9">
    <source>
        <dbReference type="ARBA" id="ARBA00023136"/>
    </source>
</evidence>
<dbReference type="GO" id="GO:0009277">
    <property type="term" value="C:fungal-type cell wall"/>
    <property type="evidence" value="ECO:0007669"/>
    <property type="project" value="TreeGrafter"/>
</dbReference>
<sequence>MFSKILSTAVVALATSKLAFAQTYSDCNPVAGDQCKPDPAVGGTTVVDFTQGESDFFTLATGTTLEYNEKGAVFKIEKEGQAPTITSTKYIFFGKVDVWVQASVGTGVVTSFVLQSDDLDEIDWEWLGGDTTQVQTNYFSKGDTTTYDRGGYSSVDSPQSKVHKYTIDWTPDALNWLIDDVVVRTLTYADAKGGKTYPQTPMQIKLGTWVAGGADAPEGTVEWAGGHTDFSQAPFIGYYEKVSITDYANGATNAVSYAYGDTSGTYESIKIVTGDGSSASSSSSSSSKSSASSSTKSSSAGASSASATATTLSVVSSATSASKSDSTGASGTSTSDSTKTPSITGGPEAAALSATPSATSAPKNVVSTAGAGSVVVNLGAVCAALVLGAALL</sequence>
<accession>A0A420YN94</accession>
<protein>
    <recommendedName>
        <fullName evidence="16">Crh-like protein</fullName>
        <ecNumber evidence="16">3.2.-.-</ecNumber>
    </recommendedName>
</protein>
<keyword evidence="14" id="KW-0961">Cell wall biogenesis/degradation</keyword>
<comment type="subcellular location">
    <subcellularLocation>
        <location evidence="2">Cell envelope</location>
    </subcellularLocation>
    <subcellularLocation>
        <location evidence="3">Membrane</location>
        <topology evidence="3">Lipid-anchor</topology>
        <topology evidence="3">GPI-anchor</topology>
    </subcellularLocation>
</comment>
<evidence type="ECO:0000256" key="10">
    <source>
        <dbReference type="ARBA" id="ARBA00023157"/>
    </source>
</evidence>
<evidence type="ECO:0000256" key="1">
    <source>
        <dbReference type="ARBA" id="ARBA00000822"/>
    </source>
</evidence>
<dbReference type="OrthoDB" id="4781at2759"/>
<feature type="active site" description="Nucleophile" evidence="17">
    <location>
        <position position="121"/>
    </location>
</feature>
<feature type="region of interest" description="Disordered" evidence="19">
    <location>
        <begin position="321"/>
        <end position="364"/>
    </location>
</feature>
<dbReference type="InterPro" id="IPR000757">
    <property type="entry name" value="Beta-glucanase-like"/>
</dbReference>
<feature type="compositionally biased region" description="Low complexity" evidence="19">
    <location>
        <begin position="321"/>
        <end position="338"/>
    </location>
</feature>
<keyword evidence="8 16" id="KW-0378">Hydrolase</keyword>
<proteinExistence type="inferred from homology"/>
<evidence type="ECO:0000256" key="16">
    <source>
        <dbReference type="PIRNR" id="PIRNR037299"/>
    </source>
</evidence>
<keyword evidence="23" id="KW-1185">Reference proteome</keyword>